<dbReference type="InterPro" id="IPR011785">
    <property type="entry name" value="Tscrpt_reg_PpsR-CrtJ"/>
</dbReference>
<dbReference type="InterPro" id="IPR000014">
    <property type="entry name" value="PAS"/>
</dbReference>
<comment type="caution">
    <text evidence="2">The sequence shown here is derived from an EMBL/GenBank/DDBJ whole genome shotgun (WGS) entry which is preliminary data.</text>
</comment>
<dbReference type="Proteomes" id="UP000243859">
    <property type="component" value="Unassembled WGS sequence"/>
</dbReference>
<evidence type="ECO:0000259" key="1">
    <source>
        <dbReference type="PROSITE" id="PS50112"/>
    </source>
</evidence>
<dbReference type="SMART" id="SM00091">
    <property type="entry name" value="PAS"/>
    <property type="match status" value="2"/>
</dbReference>
<dbReference type="RefSeq" id="WP_107892138.1">
    <property type="nucleotide sequence ID" value="NZ_NHSI01000036.1"/>
</dbReference>
<dbReference type="InterPro" id="IPR013767">
    <property type="entry name" value="PAS_fold"/>
</dbReference>
<keyword evidence="3" id="KW-1185">Reference proteome</keyword>
<proteinExistence type="predicted"/>
<reference evidence="2 3" key="1">
    <citation type="submission" date="2018-04" db="EMBL/GenBank/DDBJ databases">
        <title>Genomic Encyclopedia of Archaeal and Bacterial Type Strains, Phase II (KMG-II): from individual species to whole genera.</title>
        <authorList>
            <person name="Goeker M."/>
        </authorList>
    </citation>
    <scope>NUCLEOTIDE SEQUENCE [LARGE SCALE GENOMIC DNA]</scope>
    <source>
        <strain evidence="2 3">DSM 18064</strain>
    </source>
</reference>
<dbReference type="OrthoDB" id="5499170at2"/>
<dbReference type="InterPro" id="IPR035965">
    <property type="entry name" value="PAS-like_dom_sf"/>
</dbReference>
<protein>
    <submittedName>
        <fullName evidence="2">Transcriptional regulator PpsR</fullName>
    </submittedName>
</protein>
<dbReference type="PRINTS" id="PR01590">
    <property type="entry name" value="HTHFIS"/>
</dbReference>
<dbReference type="Gene3D" id="3.30.450.20">
    <property type="entry name" value="PAS domain"/>
    <property type="match status" value="3"/>
</dbReference>
<dbReference type="Pfam" id="PF02954">
    <property type="entry name" value="HTH_8"/>
    <property type="match status" value="1"/>
</dbReference>
<dbReference type="CDD" id="cd00130">
    <property type="entry name" value="PAS"/>
    <property type="match status" value="1"/>
</dbReference>
<organism evidence="2 3">
    <name type="scientific">Rhodovulum imhoffii</name>
    <dbReference type="NCBI Taxonomy" id="365340"/>
    <lineage>
        <taxon>Bacteria</taxon>
        <taxon>Pseudomonadati</taxon>
        <taxon>Pseudomonadota</taxon>
        <taxon>Alphaproteobacteria</taxon>
        <taxon>Rhodobacterales</taxon>
        <taxon>Paracoccaceae</taxon>
        <taxon>Rhodovulum</taxon>
    </lineage>
</organism>
<name>A0A2T5BSH4_9RHOB</name>
<dbReference type="NCBIfam" id="TIGR00229">
    <property type="entry name" value="sensory_box"/>
    <property type="match status" value="1"/>
</dbReference>
<dbReference type="GO" id="GO:0043565">
    <property type="term" value="F:sequence-specific DNA binding"/>
    <property type="evidence" value="ECO:0007669"/>
    <property type="project" value="InterPro"/>
</dbReference>
<dbReference type="SUPFAM" id="SSF46689">
    <property type="entry name" value="Homeodomain-like"/>
    <property type="match status" value="1"/>
</dbReference>
<dbReference type="InterPro" id="IPR002197">
    <property type="entry name" value="HTH_Fis"/>
</dbReference>
<dbReference type="SUPFAM" id="SSF55785">
    <property type="entry name" value="PYP-like sensor domain (PAS domain)"/>
    <property type="match status" value="2"/>
</dbReference>
<dbReference type="Pfam" id="PF13426">
    <property type="entry name" value="PAS_9"/>
    <property type="match status" value="1"/>
</dbReference>
<dbReference type="PROSITE" id="PS50112">
    <property type="entry name" value="PAS"/>
    <property type="match status" value="1"/>
</dbReference>
<accession>A0A2T5BSH4</accession>
<dbReference type="AlphaFoldDB" id="A0A2T5BSH4"/>
<gene>
    <name evidence="2" type="ORF">C8N32_10756</name>
</gene>
<dbReference type="EMBL" id="QAAA01000007">
    <property type="protein sequence ID" value="PTN02290.1"/>
    <property type="molecule type" value="Genomic_DNA"/>
</dbReference>
<dbReference type="GO" id="GO:0006355">
    <property type="term" value="P:regulation of DNA-templated transcription"/>
    <property type="evidence" value="ECO:0007669"/>
    <property type="project" value="InterPro"/>
</dbReference>
<sequence length="475" mass="51944">MSSRGSRFLASGAIPLIAPELLGDIITHAADLSLVISREGRVLSVLVNPTHPGFGDLSSWEGENLRDFLTSDSQPKLERQLAAFADGRDAEKPVVELNHCDKEQWEFPIRYTFHLIGPDETVLLMMGRDLRPIAEMQMQLIEAQMALERDYEVQREYDTRYRVLLEATSEAFVLISVGAGRVVDVNPAASALIGLPREDLMGQVLAQEFEGRRQGEFLQELAASARDDTVRPLDLHLRRSELRVLVTPKAFRAAGDQLILCRVEPAIAAVGVSDDLTEGLGAMYHTGVDAIVFTDTDGIIFSANDSFLGLADAPDMSSVKGHSLADYLVRGSVDLRVLVENAIRSGQMRMFATKLAGDYGAQVSVEISVTHLADVAHPALVFVIRDASRMEVVRKPGVAVSDDAVRSVMELVGTASLKDIVAETTDVVEKMCIETAVELTRNNRVAAAEMLGLSRQSLYVKLRKYGLLNRNAAAD</sequence>
<dbReference type="InterPro" id="IPR009057">
    <property type="entry name" value="Homeodomain-like_sf"/>
</dbReference>
<dbReference type="Gene3D" id="1.20.5.430">
    <property type="match status" value="1"/>
</dbReference>
<evidence type="ECO:0000313" key="2">
    <source>
        <dbReference type="EMBL" id="PTN02290.1"/>
    </source>
</evidence>
<dbReference type="NCBIfam" id="TIGR02040">
    <property type="entry name" value="PpsR-CrtJ"/>
    <property type="match status" value="1"/>
</dbReference>
<dbReference type="Pfam" id="PF00989">
    <property type="entry name" value="PAS"/>
    <property type="match status" value="1"/>
</dbReference>
<feature type="domain" description="PAS" evidence="1">
    <location>
        <begin position="157"/>
        <end position="209"/>
    </location>
</feature>
<dbReference type="Gene3D" id="1.10.10.60">
    <property type="entry name" value="Homeodomain-like"/>
    <property type="match status" value="1"/>
</dbReference>
<evidence type="ECO:0000313" key="3">
    <source>
        <dbReference type="Proteomes" id="UP000243859"/>
    </source>
</evidence>